<dbReference type="AlphaFoldDB" id="A0A4C1Y868"/>
<evidence type="ECO:0000313" key="2">
    <source>
        <dbReference type="Proteomes" id="UP000299102"/>
    </source>
</evidence>
<dbReference type="EMBL" id="BGZK01001094">
    <property type="protein sequence ID" value="GBP71032.1"/>
    <property type="molecule type" value="Genomic_DNA"/>
</dbReference>
<gene>
    <name evidence="1" type="ORF">EVAR_57800_1</name>
</gene>
<protein>
    <submittedName>
        <fullName evidence="1">Uncharacterized protein</fullName>
    </submittedName>
</protein>
<evidence type="ECO:0000313" key="1">
    <source>
        <dbReference type="EMBL" id="GBP71032.1"/>
    </source>
</evidence>
<comment type="caution">
    <text evidence="1">The sequence shown here is derived from an EMBL/GenBank/DDBJ whole genome shotgun (WGS) entry which is preliminary data.</text>
</comment>
<dbReference type="OrthoDB" id="7269743at2759"/>
<organism evidence="1 2">
    <name type="scientific">Eumeta variegata</name>
    <name type="common">Bagworm moth</name>
    <name type="synonym">Eumeta japonica</name>
    <dbReference type="NCBI Taxonomy" id="151549"/>
    <lineage>
        <taxon>Eukaryota</taxon>
        <taxon>Metazoa</taxon>
        <taxon>Ecdysozoa</taxon>
        <taxon>Arthropoda</taxon>
        <taxon>Hexapoda</taxon>
        <taxon>Insecta</taxon>
        <taxon>Pterygota</taxon>
        <taxon>Neoptera</taxon>
        <taxon>Endopterygota</taxon>
        <taxon>Lepidoptera</taxon>
        <taxon>Glossata</taxon>
        <taxon>Ditrysia</taxon>
        <taxon>Tineoidea</taxon>
        <taxon>Psychidae</taxon>
        <taxon>Oiketicinae</taxon>
        <taxon>Eumeta</taxon>
    </lineage>
</organism>
<name>A0A4C1Y868_EUMVA</name>
<keyword evidence="2" id="KW-1185">Reference proteome</keyword>
<accession>A0A4C1Y868</accession>
<sequence length="121" mass="13353">MYNSNLTQVKPRADRSSGILRSVGRSVRRVSADGSLEVRRRPDAEGEYQCEMLALPGRLLSYPVHLRFPSIFEQRIAQIVTGPGGSGSLGTFRPVRCDPYLYPDTPPGTGRSMHILVNTHG</sequence>
<dbReference type="Proteomes" id="UP000299102">
    <property type="component" value="Unassembled WGS sequence"/>
</dbReference>
<proteinExistence type="predicted"/>
<reference evidence="1 2" key="1">
    <citation type="journal article" date="2019" name="Commun. Biol.">
        <title>The bagworm genome reveals a unique fibroin gene that provides high tensile strength.</title>
        <authorList>
            <person name="Kono N."/>
            <person name="Nakamura H."/>
            <person name="Ohtoshi R."/>
            <person name="Tomita M."/>
            <person name="Numata K."/>
            <person name="Arakawa K."/>
        </authorList>
    </citation>
    <scope>NUCLEOTIDE SEQUENCE [LARGE SCALE GENOMIC DNA]</scope>
</reference>